<feature type="non-terminal residue" evidence="1">
    <location>
        <position position="1"/>
    </location>
</feature>
<evidence type="ECO:0000313" key="2">
    <source>
        <dbReference type="Proteomes" id="UP000266721"/>
    </source>
</evidence>
<dbReference type="AlphaFoldDB" id="A0A3R5SN57"/>
<keyword evidence="2" id="KW-1185">Reference proteome</keyword>
<reference evidence="1 2" key="1">
    <citation type="journal article" date="2016" name="PLoS ONE">
        <title>A First Insight into the Genome of the Filter-Feeder Mussel Mytilus galloprovincialis.</title>
        <authorList>
            <person name="Murgarella M."/>
            <person name="Puiu D."/>
            <person name="Novoa B."/>
            <person name="Figueras A."/>
            <person name="Posada D."/>
            <person name="Canchaya C."/>
        </authorList>
    </citation>
    <scope>NUCLEOTIDE SEQUENCE [LARGE SCALE GENOMIC DNA]</scope>
    <source>
        <tissue evidence="1">Muscle</tissue>
    </source>
</reference>
<dbReference type="EMBL" id="KV612859">
    <property type="protein sequence ID" value="OPL20296.1"/>
    <property type="molecule type" value="Genomic_DNA"/>
</dbReference>
<gene>
    <name evidence="1" type="ORF">AM593_07456</name>
</gene>
<dbReference type="Gene3D" id="1.10.8.10">
    <property type="entry name" value="DNA helicase RuvA subunit, C-terminal domain"/>
    <property type="match status" value="1"/>
</dbReference>
<evidence type="ECO:0000313" key="1">
    <source>
        <dbReference type="EMBL" id="OPL20296.1"/>
    </source>
</evidence>
<name>A0A3R5SN57_MYTGA</name>
<accession>A0A3R5SN57</accession>
<sequence length="101" mass="11576">LCKFKNIPAVRSVTEFGYDEKLVKEAYESLLQKAGKSDITSTELLEAIFSLEDNSRHTQENADYNKQQMENSQSEMASAKQVTDETTIDPEPECMYCHYKL</sequence>
<dbReference type="Proteomes" id="UP000266721">
    <property type="component" value="Unassembled WGS sequence"/>
</dbReference>
<protein>
    <submittedName>
        <fullName evidence="1">Uncharacterized protein</fullName>
    </submittedName>
</protein>
<proteinExistence type="predicted"/>
<organism evidence="1 2">
    <name type="scientific">Mytilus galloprovincialis</name>
    <name type="common">Mediterranean mussel</name>
    <dbReference type="NCBI Taxonomy" id="29158"/>
    <lineage>
        <taxon>Eukaryota</taxon>
        <taxon>Metazoa</taxon>
        <taxon>Spiralia</taxon>
        <taxon>Lophotrochozoa</taxon>
        <taxon>Mollusca</taxon>
        <taxon>Bivalvia</taxon>
        <taxon>Autobranchia</taxon>
        <taxon>Pteriomorphia</taxon>
        <taxon>Mytilida</taxon>
        <taxon>Mytiloidea</taxon>
        <taxon>Mytilidae</taxon>
        <taxon>Mytilinae</taxon>
        <taxon>Mytilus</taxon>
    </lineage>
</organism>